<dbReference type="PRINTS" id="PR00722">
    <property type="entry name" value="CHYMOTRYPSIN"/>
</dbReference>
<feature type="chain" id="PRO_5013115554" description="Peptidase S1 domain-containing protein" evidence="3">
    <location>
        <begin position="22"/>
        <end position="250"/>
    </location>
</feature>
<evidence type="ECO:0000313" key="5">
    <source>
        <dbReference type="EMBL" id="ARF53158.1"/>
    </source>
</evidence>
<dbReference type="KEGG" id="sgv:B1H19_02260"/>
<evidence type="ECO:0000259" key="4">
    <source>
        <dbReference type="PROSITE" id="PS50240"/>
    </source>
</evidence>
<keyword evidence="2" id="KW-1015">Disulfide bond</keyword>
<dbReference type="InterPro" id="IPR001254">
    <property type="entry name" value="Trypsin_dom"/>
</dbReference>
<comment type="similarity">
    <text evidence="1">Belongs to the peptidase S1 family.</text>
</comment>
<dbReference type="PROSITE" id="PS50240">
    <property type="entry name" value="TRYPSIN_DOM"/>
    <property type="match status" value="1"/>
</dbReference>
<dbReference type="GO" id="GO:0006508">
    <property type="term" value="P:proteolysis"/>
    <property type="evidence" value="ECO:0007669"/>
    <property type="project" value="InterPro"/>
</dbReference>
<dbReference type="SMART" id="SM00020">
    <property type="entry name" value="Tryp_SPc"/>
    <property type="match status" value="1"/>
</dbReference>
<organism evidence="5 6">
    <name type="scientific">Streptomyces gilvosporeus</name>
    <dbReference type="NCBI Taxonomy" id="553510"/>
    <lineage>
        <taxon>Bacteria</taxon>
        <taxon>Bacillati</taxon>
        <taxon>Actinomycetota</taxon>
        <taxon>Actinomycetes</taxon>
        <taxon>Kitasatosporales</taxon>
        <taxon>Streptomycetaceae</taxon>
        <taxon>Streptomyces</taxon>
    </lineage>
</organism>
<feature type="signal peptide" evidence="3">
    <location>
        <begin position="1"/>
        <end position="21"/>
    </location>
</feature>
<evidence type="ECO:0000256" key="2">
    <source>
        <dbReference type="ARBA" id="ARBA00023157"/>
    </source>
</evidence>
<proteinExistence type="inferred from homology"/>
<reference evidence="5 6" key="1">
    <citation type="submission" date="2017-04" db="EMBL/GenBank/DDBJ databases">
        <title>Complete Genome Sequence of Streptomyces gilvosporeus F607, a Capable Producer of Natamycin.</title>
        <authorList>
            <person name="Zong G."/>
            <person name="Zhong C."/>
            <person name="Fu J."/>
            <person name="Qin R."/>
            <person name="Cao G."/>
        </authorList>
    </citation>
    <scope>NUCLEOTIDE SEQUENCE [LARGE SCALE GENOMIC DNA]</scope>
    <source>
        <strain evidence="5 6">F607</strain>
    </source>
</reference>
<dbReference type="AlphaFoldDB" id="A0A1V0TK27"/>
<dbReference type="STRING" id="553510.B1H19_02260"/>
<dbReference type="GO" id="GO:0004252">
    <property type="term" value="F:serine-type endopeptidase activity"/>
    <property type="evidence" value="ECO:0007669"/>
    <property type="project" value="InterPro"/>
</dbReference>
<dbReference type="InterPro" id="IPR050430">
    <property type="entry name" value="Peptidase_S1"/>
</dbReference>
<dbReference type="Proteomes" id="UP000192726">
    <property type="component" value="Chromosome"/>
</dbReference>
<keyword evidence="6" id="KW-1185">Reference proteome</keyword>
<dbReference type="PANTHER" id="PTHR24276">
    <property type="entry name" value="POLYSERASE-RELATED"/>
    <property type="match status" value="1"/>
</dbReference>
<dbReference type="EMBL" id="CP020569">
    <property type="protein sequence ID" value="ARF53158.1"/>
    <property type="molecule type" value="Genomic_DNA"/>
</dbReference>
<dbReference type="SUPFAM" id="SSF50494">
    <property type="entry name" value="Trypsin-like serine proteases"/>
    <property type="match status" value="1"/>
</dbReference>
<dbReference type="InterPro" id="IPR043504">
    <property type="entry name" value="Peptidase_S1_PA_chymotrypsin"/>
</dbReference>
<dbReference type="Gene3D" id="2.40.10.10">
    <property type="entry name" value="Trypsin-like serine proteases"/>
    <property type="match status" value="2"/>
</dbReference>
<evidence type="ECO:0000256" key="1">
    <source>
        <dbReference type="ARBA" id="ARBA00007664"/>
    </source>
</evidence>
<evidence type="ECO:0000313" key="6">
    <source>
        <dbReference type="Proteomes" id="UP000192726"/>
    </source>
</evidence>
<dbReference type="InterPro" id="IPR009003">
    <property type="entry name" value="Peptidase_S1_PA"/>
</dbReference>
<accession>A0A1V0TK27</accession>
<protein>
    <recommendedName>
        <fullName evidence="4">Peptidase S1 domain-containing protein</fullName>
    </recommendedName>
</protein>
<feature type="domain" description="Peptidase S1" evidence="4">
    <location>
        <begin position="22"/>
        <end position="250"/>
    </location>
</feature>
<sequence>MLTVTAAMVTGLAAQVSPASAVVGGQQATAGQFPSVVNVLISGWHGYEHKCGGVLLGTKSVLTTAGCVDGHTASEFKIQYDGTDRTSLRVTQDVSTIHEHEDYPSTLRNNVAVLTLKNPIQTSDTVGVASLPQSGADDPLAGRKVDLAGWGATRRGTAALPVQLHHATMPVISHAACTSAYGAGPIDAGLFCAKAQAEKFACQGDAGSPVYIGNKVVGLVTAKNGCTHPGKPDVYVRVGALERWITSKVM</sequence>
<dbReference type="PANTHER" id="PTHR24276:SF98">
    <property type="entry name" value="FI18310P1-RELATED"/>
    <property type="match status" value="1"/>
</dbReference>
<dbReference type="Pfam" id="PF00089">
    <property type="entry name" value="Trypsin"/>
    <property type="match status" value="1"/>
</dbReference>
<gene>
    <name evidence="5" type="ORF">B1H19_02260</name>
</gene>
<keyword evidence="3" id="KW-0732">Signal</keyword>
<dbReference type="InterPro" id="IPR001314">
    <property type="entry name" value="Peptidase_S1A"/>
</dbReference>
<name>A0A1V0TK27_9ACTN</name>
<evidence type="ECO:0000256" key="3">
    <source>
        <dbReference type="SAM" id="SignalP"/>
    </source>
</evidence>
<dbReference type="CDD" id="cd00190">
    <property type="entry name" value="Tryp_SPc"/>
    <property type="match status" value="1"/>
</dbReference>